<keyword evidence="5" id="KW-1185">Reference proteome</keyword>
<evidence type="ECO:0000259" key="2">
    <source>
        <dbReference type="PROSITE" id="PS50090"/>
    </source>
</evidence>
<evidence type="ECO:0008006" key="6">
    <source>
        <dbReference type="Google" id="ProtNLM"/>
    </source>
</evidence>
<evidence type="ECO:0000313" key="5">
    <source>
        <dbReference type="Proteomes" id="UP000792457"/>
    </source>
</evidence>
<feature type="domain" description="MADF" evidence="3">
    <location>
        <begin position="10"/>
        <end position="103"/>
    </location>
</feature>
<feature type="compositionally biased region" description="Polar residues" evidence="1">
    <location>
        <begin position="259"/>
        <end position="274"/>
    </location>
</feature>
<protein>
    <recommendedName>
        <fullName evidence="6">MADF domain-containing protein</fullName>
    </recommendedName>
</protein>
<dbReference type="Proteomes" id="UP000792457">
    <property type="component" value="Unassembled WGS sequence"/>
</dbReference>
<evidence type="ECO:0000256" key="1">
    <source>
        <dbReference type="SAM" id="MobiDB-lite"/>
    </source>
</evidence>
<proteinExistence type="predicted"/>
<feature type="region of interest" description="Disordered" evidence="1">
    <location>
        <begin position="251"/>
        <end position="284"/>
    </location>
</feature>
<comment type="caution">
    <text evidence="4">The sequence shown here is derived from an EMBL/GenBank/DDBJ whole genome shotgun (WGS) entry which is preliminary data.</text>
</comment>
<name>A0A8K0P2S7_LADFU</name>
<feature type="domain" description="Myb-like" evidence="2">
    <location>
        <begin position="1"/>
        <end position="61"/>
    </location>
</feature>
<dbReference type="InterPro" id="IPR006578">
    <property type="entry name" value="MADF-dom"/>
</dbReference>
<gene>
    <name evidence="4" type="ORF">J437_LFUL011554</name>
</gene>
<evidence type="ECO:0000259" key="3">
    <source>
        <dbReference type="PROSITE" id="PS51029"/>
    </source>
</evidence>
<dbReference type="PROSITE" id="PS50090">
    <property type="entry name" value="MYB_LIKE"/>
    <property type="match status" value="1"/>
</dbReference>
<dbReference type="PROSITE" id="PS51029">
    <property type="entry name" value="MADF"/>
    <property type="match status" value="1"/>
</dbReference>
<dbReference type="SMART" id="SM00595">
    <property type="entry name" value="MADF"/>
    <property type="match status" value="1"/>
</dbReference>
<accession>A0A8K0P2S7</accession>
<dbReference type="InterPro" id="IPR001005">
    <property type="entry name" value="SANT/Myb"/>
</dbReference>
<reference evidence="4" key="1">
    <citation type="submission" date="2013-04" db="EMBL/GenBank/DDBJ databases">
        <authorList>
            <person name="Qu J."/>
            <person name="Murali S.C."/>
            <person name="Bandaranaike D."/>
            <person name="Bellair M."/>
            <person name="Blankenburg K."/>
            <person name="Chao H."/>
            <person name="Dinh H."/>
            <person name="Doddapaneni H."/>
            <person name="Downs B."/>
            <person name="Dugan-Rocha S."/>
            <person name="Elkadiri S."/>
            <person name="Gnanaolivu R.D."/>
            <person name="Hernandez B."/>
            <person name="Javaid M."/>
            <person name="Jayaseelan J.C."/>
            <person name="Lee S."/>
            <person name="Li M."/>
            <person name="Ming W."/>
            <person name="Munidasa M."/>
            <person name="Muniz J."/>
            <person name="Nguyen L."/>
            <person name="Ongeri F."/>
            <person name="Osuji N."/>
            <person name="Pu L.-L."/>
            <person name="Puazo M."/>
            <person name="Qu C."/>
            <person name="Quiroz J."/>
            <person name="Raj R."/>
            <person name="Weissenberger G."/>
            <person name="Xin Y."/>
            <person name="Zou X."/>
            <person name="Han Y."/>
            <person name="Richards S."/>
            <person name="Worley K."/>
            <person name="Muzny D."/>
            <person name="Gibbs R."/>
        </authorList>
    </citation>
    <scope>NUCLEOTIDE SEQUENCE</scope>
    <source>
        <strain evidence="4">Sampled in the wild</strain>
    </source>
</reference>
<dbReference type="AlphaFoldDB" id="A0A8K0P2S7"/>
<dbReference type="EMBL" id="KZ308557">
    <property type="protein sequence ID" value="KAG8231516.1"/>
    <property type="molecule type" value="Genomic_DNA"/>
</dbReference>
<evidence type="ECO:0000313" key="4">
    <source>
        <dbReference type="EMBL" id="KAG8231516.1"/>
    </source>
</evidence>
<dbReference type="OrthoDB" id="10051975at2759"/>
<dbReference type="Pfam" id="PF10545">
    <property type="entry name" value="MADF_DNA_bdg"/>
    <property type="match status" value="1"/>
</dbReference>
<dbReference type="PANTHER" id="PTHR21505">
    <property type="entry name" value="MADF DOMAIN-CONTAINING PROTEIN-RELATED"/>
    <property type="match status" value="1"/>
</dbReference>
<organism evidence="4 5">
    <name type="scientific">Ladona fulva</name>
    <name type="common">Scarce chaser dragonfly</name>
    <name type="synonym">Libellula fulva</name>
    <dbReference type="NCBI Taxonomy" id="123851"/>
    <lineage>
        <taxon>Eukaryota</taxon>
        <taxon>Metazoa</taxon>
        <taxon>Ecdysozoa</taxon>
        <taxon>Arthropoda</taxon>
        <taxon>Hexapoda</taxon>
        <taxon>Insecta</taxon>
        <taxon>Pterygota</taxon>
        <taxon>Palaeoptera</taxon>
        <taxon>Odonata</taxon>
        <taxon>Epiprocta</taxon>
        <taxon>Anisoptera</taxon>
        <taxon>Libelluloidea</taxon>
        <taxon>Libellulidae</taxon>
        <taxon>Ladona</taxon>
    </lineage>
</organism>
<dbReference type="PANTHER" id="PTHR21505:SF12">
    <property type="entry name" value="MADF DOMAIN-CONTAINING PROTEIN-RELATED"/>
    <property type="match status" value="1"/>
</dbReference>
<sequence>MEWNKENTIELIEVYKKYHILWDPKHRDHYNKFRKQDAWEEIAKQIGRSVDDCKKKMDYLLTALRREKMKMKKSTGIGKVADEVYKSSWFAFDSMMFLWEKNKPKSPLNTLPKASIQEETAMEVTEGKETSVSLETSWNETSEVNSNMPTAAKCLVTSAPIGSSKRKKLKALKEQCLHKAFKVLQNTSEKDDCYHFGNLVASKLRMYDEIARCGIEGDILNIFARASAGYYNRVTVMPSFIMEESHSSYSVSSAFSDSPNSQPQQQIKSNSSPVPKSFPKPRSP</sequence>
<reference evidence="4" key="2">
    <citation type="submission" date="2017-10" db="EMBL/GenBank/DDBJ databases">
        <title>Ladona fulva Genome sequencing and assembly.</title>
        <authorList>
            <person name="Murali S."/>
            <person name="Richards S."/>
            <person name="Bandaranaike D."/>
            <person name="Bellair M."/>
            <person name="Blankenburg K."/>
            <person name="Chao H."/>
            <person name="Dinh H."/>
            <person name="Doddapaneni H."/>
            <person name="Dugan-Rocha S."/>
            <person name="Elkadiri S."/>
            <person name="Gnanaolivu R."/>
            <person name="Hernandez B."/>
            <person name="Skinner E."/>
            <person name="Javaid M."/>
            <person name="Lee S."/>
            <person name="Li M."/>
            <person name="Ming W."/>
            <person name="Munidasa M."/>
            <person name="Muniz J."/>
            <person name="Nguyen L."/>
            <person name="Hughes D."/>
            <person name="Osuji N."/>
            <person name="Pu L.-L."/>
            <person name="Puazo M."/>
            <person name="Qu C."/>
            <person name="Quiroz J."/>
            <person name="Raj R."/>
            <person name="Weissenberger G."/>
            <person name="Xin Y."/>
            <person name="Zou X."/>
            <person name="Han Y."/>
            <person name="Worley K."/>
            <person name="Muzny D."/>
            <person name="Gibbs R."/>
        </authorList>
    </citation>
    <scope>NUCLEOTIDE SEQUENCE</scope>
    <source>
        <strain evidence="4">Sampled in the wild</strain>
    </source>
</reference>